<dbReference type="STRING" id="1391627.SAMN05216464_12836"/>
<reference evidence="1 2" key="1">
    <citation type="submission" date="2016-10" db="EMBL/GenBank/DDBJ databases">
        <authorList>
            <person name="de Groot N.N."/>
        </authorList>
    </citation>
    <scope>NUCLEOTIDE SEQUENCE [LARGE SCALE GENOMIC DNA]</scope>
    <source>
        <strain evidence="1 2">47C3B</strain>
    </source>
</reference>
<proteinExistence type="predicted"/>
<protein>
    <submittedName>
        <fullName evidence="1">ABC-2 type transport system ATP-binding protein</fullName>
    </submittedName>
</protein>
<keyword evidence="1" id="KW-0067">ATP-binding</keyword>
<dbReference type="RefSeq" id="WP_091157606.1">
    <property type="nucleotide sequence ID" value="NZ_FNAI01000028.1"/>
</dbReference>
<dbReference type="AlphaFoldDB" id="A0A1G7NNT7"/>
<dbReference type="Proteomes" id="UP000199072">
    <property type="component" value="Unassembled WGS sequence"/>
</dbReference>
<dbReference type="EMBL" id="FNAI01000028">
    <property type="protein sequence ID" value="SDF75652.1"/>
    <property type="molecule type" value="Genomic_DNA"/>
</dbReference>
<accession>A0A1G7NNT7</accession>
<sequence length="100" mass="11017">MGIIHGGNLLFQGTLAGLQRERAAGARRTLSTSNNMEASAILRHHHSEVVLRDDLFSLPMPERDEVAALVRELVGSGIDIYELSLAQNDLEAIFMDMITK</sequence>
<dbReference type="GO" id="GO:0005524">
    <property type="term" value="F:ATP binding"/>
    <property type="evidence" value="ECO:0007669"/>
    <property type="project" value="UniProtKB-KW"/>
</dbReference>
<keyword evidence="1" id="KW-0547">Nucleotide-binding</keyword>
<evidence type="ECO:0000313" key="2">
    <source>
        <dbReference type="Proteomes" id="UP000199072"/>
    </source>
</evidence>
<organism evidence="1 2">
    <name type="scientific">Mucilaginibacter pineti</name>
    <dbReference type="NCBI Taxonomy" id="1391627"/>
    <lineage>
        <taxon>Bacteria</taxon>
        <taxon>Pseudomonadati</taxon>
        <taxon>Bacteroidota</taxon>
        <taxon>Sphingobacteriia</taxon>
        <taxon>Sphingobacteriales</taxon>
        <taxon>Sphingobacteriaceae</taxon>
        <taxon>Mucilaginibacter</taxon>
    </lineage>
</organism>
<dbReference type="OrthoDB" id="9785229at2"/>
<name>A0A1G7NNT7_9SPHI</name>
<gene>
    <name evidence="1" type="ORF">SAMN05216464_12836</name>
</gene>
<evidence type="ECO:0000313" key="1">
    <source>
        <dbReference type="EMBL" id="SDF75652.1"/>
    </source>
</evidence>
<keyword evidence="2" id="KW-1185">Reference proteome</keyword>